<reference evidence="2 3" key="1">
    <citation type="submission" date="2024-06" db="EMBL/GenBank/DDBJ databases">
        <title>The draft genome of Grus japonensis, version 3.</title>
        <authorList>
            <person name="Nabeshima K."/>
            <person name="Suzuki S."/>
            <person name="Onuma M."/>
        </authorList>
    </citation>
    <scope>NUCLEOTIDE SEQUENCE [LARGE SCALE GENOMIC DNA]</scope>
    <source>
        <strain evidence="2 3">451A</strain>
    </source>
</reference>
<evidence type="ECO:0000313" key="2">
    <source>
        <dbReference type="EMBL" id="GAB0182554.1"/>
    </source>
</evidence>
<dbReference type="EMBL" id="BAAFJT010000002">
    <property type="protein sequence ID" value="GAB0182554.1"/>
    <property type="molecule type" value="Genomic_DNA"/>
</dbReference>
<feature type="region of interest" description="Disordered" evidence="1">
    <location>
        <begin position="9"/>
        <end position="29"/>
    </location>
</feature>
<dbReference type="Proteomes" id="UP001623348">
    <property type="component" value="Unassembled WGS sequence"/>
</dbReference>
<name>A0ABC9WAK8_GRUJA</name>
<evidence type="ECO:0000256" key="1">
    <source>
        <dbReference type="SAM" id="MobiDB-lite"/>
    </source>
</evidence>
<organism evidence="2 3">
    <name type="scientific">Grus japonensis</name>
    <name type="common">Japanese crane</name>
    <name type="synonym">Red-crowned crane</name>
    <dbReference type="NCBI Taxonomy" id="30415"/>
    <lineage>
        <taxon>Eukaryota</taxon>
        <taxon>Metazoa</taxon>
        <taxon>Chordata</taxon>
        <taxon>Craniata</taxon>
        <taxon>Vertebrata</taxon>
        <taxon>Euteleostomi</taxon>
        <taxon>Archelosauria</taxon>
        <taxon>Archosauria</taxon>
        <taxon>Dinosauria</taxon>
        <taxon>Saurischia</taxon>
        <taxon>Theropoda</taxon>
        <taxon>Coelurosauria</taxon>
        <taxon>Aves</taxon>
        <taxon>Neognathae</taxon>
        <taxon>Neoaves</taxon>
        <taxon>Gruiformes</taxon>
        <taxon>Gruidae</taxon>
        <taxon>Grus</taxon>
    </lineage>
</organism>
<protein>
    <submittedName>
        <fullName evidence="2">Uncharacterized protein</fullName>
    </submittedName>
</protein>
<sequence>MDGYKLLRRDRQGRRGSGVVLEGRGGEGSGVEWSGVEWSGVEWSGVEWSGVEWSGVEWSGVEVEEPLQKEAASTY</sequence>
<gene>
    <name evidence="2" type="ORF">GRJ2_000720700</name>
</gene>
<proteinExistence type="predicted"/>
<keyword evidence="3" id="KW-1185">Reference proteome</keyword>
<accession>A0ABC9WAK8</accession>
<comment type="caution">
    <text evidence="2">The sequence shown here is derived from an EMBL/GenBank/DDBJ whole genome shotgun (WGS) entry which is preliminary data.</text>
</comment>
<evidence type="ECO:0000313" key="3">
    <source>
        <dbReference type="Proteomes" id="UP001623348"/>
    </source>
</evidence>
<dbReference type="AlphaFoldDB" id="A0ABC9WAK8"/>